<keyword evidence="2" id="KW-1185">Reference proteome</keyword>
<comment type="caution">
    <text evidence="1">The sequence shown here is derived from an EMBL/GenBank/DDBJ whole genome shotgun (WGS) entry which is preliminary data.</text>
</comment>
<evidence type="ECO:0000313" key="1">
    <source>
        <dbReference type="EMBL" id="KAH6947857.1"/>
    </source>
</evidence>
<dbReference type="Proteomes" id="UP000821845">
    <property type="component" value="Chromosome 1"/>
</dbReference>
<gene>
    <name evidence="1" type="ORF">HPB50_021842</name>
</gene>
<name>A0ACB7TR66_HYAAI</name>
<organism evidence="1 2">
    <name type="scientific">Hyalomma asiaticum</name>
    <name type="common">Tick</name>
    <dbReference type="NCBI Taxonomy" id="266040"/>
    <lineage>
        <taxon>Eukaryota</taxon>
        <taxon>Metazoa</taxon>
        <taxon>Ecdysozoa</taxon>
        <taxon>Arthropoda</taxon>
        <taxon>Chelicerata</taxon>
        <taxon>Arachnida</taxon>
        <taxon>Acari</taxon>
        <taxon>Parasitiformes</taxon>
        <taxon>Ixodida</taxon>
        <taxon>Ixodoidea</taxon>
        <taxon>Ixodidae</taxon>
        <taxon>Hyalomminae</taxon>
        <taxon>Hyalomma</taxon>
    </lineage>
</organism>
<reference evidence="1" key="1">
    <citation type="submission" date="2020-05" db="EMBL/GenBank/DDBJ databases">
        <title>Large-scale comparative analyses of tick genomes elucidate their genetic diversity and vector capacities.</title>
        <authorList>
            <person name="Jia N."/>
            <person name="Wang J."/>
            <person name="Shi W."/>
            <person name="Du L."/>
            <person name="Sun Y."/>
            <person name="Zhan W."/>
            <person name="Jiang J."/>
            <person name="Wang Q."/>
            <person name="Zhang B."/>
            <person name="Ji P."/>
            <person name="Sakyi L.B."/>
            <person name="Cui X."/>
            <person name="Yuan T."/>
            <person name="Jiang B."/>
            <person name="Yang W."/>
            <person name="Lam T.T.-Y."/>
            <person name="Chang Q."/>
            <person name="Ding S."/>
            <person name="Wang X."/>
            <person name="Zhu J."/>
            <person name="Ruan X."/>
            <person name="Zhao L."/>
            <person name="Wei J."/>
            <person name="Que T."/>
            <person name="Du C."/>
            <person name="Cheng J."/>
            <person name="Dai P."/>
            <person name="Han X."/>
            <person name="Huang E."/>
            <person name="Gao Y."/>
            <person name="Liu J."/>
            <person name="Shao H."/>
            <person name="Ye R."/>
            <person name="Li L."/>
            <person name="Wei W."/>
            <person name="Wang X."/>
            <person name="Wang C."/>
            <person name="Yang T."/>
            <person name="Huo Q."/>
            <person name="Li W."/>
            <person name="Guo W."/>
            <person name="Chen H."/>
            <person name="Zhou L."/>
            <person name="Ni X."/>
            <person name="Tian J."/>
            <person name="Zhou Y."/>
            <person name="Sheng Y."/>
            <person name="Liu T."/>
            <person name="Pan Y."/>
            <person name="Xia L."/>
            <person name="Li J."/>
            <person name="Zhao F."/>
            <person name="Cao W."/>
        </authorList>
    </citation>
    <scope>NUCLEOTIDE SEQUENCE</scope>
    <source>
        <strain evidence="1">Hyas-2018</strain>
    </source>
</reference>
<sequence>MAHVLWLLRHAMEPYTTQPVSLLPLPRQLKNWPSPWPLWIPPVTPLCVTLAQPLLSSAKPASLLKRFASSARHHTKDSMITLTWILAHAGAVHPRLPNLSEVTHSIARSLVNRAGATGDEWEPGTT</sequence>
<proteinExistence type="predicted"/>
<dbReference type="EMBL" id="CM023481">
    <property type="protein sequence ID" value="KAH6947857.1"/>
    <property type="molecule type" value="Genomic_DNA"/>
</dbReference>
<accession>A0ACB7TR66</accession>
<evidence type="ECO:0000313" key="2">
    <source>
        <dbReference type="Proteomes" id="UP000821845"/>
    </source>
</evidence>
<protein>
    <submittedName>
        <fullName evidence="1">Uncharacterized protein</fullName>
    </submittedName>
</protein>